<keyword evidence="1" id="KW-0479">Metal-binding</keyword>
<dbReference type="KEGG" id="egr:104444144"/>
<evidence type="ECO:0000256" key="4">
    <source>
        <dbReference type="SAM" id="MobiDB-lite"/>
    </source>
</evidence>
<dbReference type="STRING" id="71139.A0A059C2E8"/>
<reference evidence="7" key="1">
    <citation type="submission" date="2013-07" db="EMBL/GenBank/DDBJ databases">
        <title>The genome of Eucalyptus grandis.</title>
        <authorList>
            <person name="Schmutz J."/>
            <person name="Hayes R."/>
            <person name="Myburg A."/>
            <person name="Tuskan G."/>
            <person name="Grattapaglia D."/>
            <person name="Rokhsar D.S."/>
        </authorList>
    </citation>
    <scope>NUCLEOTIDE SEQUENCE</scope>
    <source>
        <tissue evidence="7">Leaf extractions</tissue>
    </source>
</reference>
<dbReference type="GO" id="GO:0008270">
    <property type="term" value="F:zinc ion binding"/>
    <property type="evidence" value="ECO:0007669"/>
    <property type="project" value="UniProtKB-KW"/>
</dbReference>
<dbReference type="PANTHER" id="PTHR46214:SF16">
    <property type="entry name" value="OS10G0481450 PROTEIN"/>
    <property type="match status" value="1"/>
</dbReference>
<accession>A0A059C2E8</accession>
<dbReference type="Gene3D" id="3.30.40.10">
    <property type="entry name" value="Zinc/RING finger domain, C3HC4 (zinc finger)"/>
    <property type="match status" value="1"/>
</dbReference>
<keyword evidence="2" id="KW-0863">Zinc-finger</keyword>
<dbReference type="Pfam" id="PF12906">
    <property type="entry name" value="RINGv"/>
    <property type="match status" value="1"/>
</dbReference>
<evidence type="ECO:0000256" key="3">
    <source>
        <dbReference type="ARBA" id="ARBA00022833"/>
    </source>
</evidence>
<dbReference type="PANTHER" id="PTHR46214">
    <property type="entry name" value="ZINC FINGER, RING-CH-TYPE"/>
    <property type="match status" value="1"/>
</dbReference>
<feature type="transmembrane region" description="Helical" evidence="5">
    <location>
        <begin position="195"/>
        <end position="219"/>
    </location>
</feature>
<protein>
    <recommendedName>
        <fullName evidence="6">RING-CH-type domain-containing protein</fullName>
    </recommendedName>
</protein>
<dbReference type="InParanoid" id="A0A059C2E8"/>
<dbReference type="InterPro" id="IPR013083">
    <property type="entry name" value="Znf_RING/FYVE/PHD"/>
</dbReference>
<keyword evidence="5" id="KW-0472">Membrane</keyword>
<dbReference type="eggNOG" id="KOG1609">
    <property type="taxonomic scope" value="Eukaryota"/>
</dbReference>
<feature type="domain" description="RING-CH-type" evidence="6">
    <location>
        <begin position="97"/>
        <end position="157"/>
    </location>
</feature>
<feature type="transmembrane region" description="Helical" evidence="5">
    <location>
        <begin position="225"/>
        <end position="243"/>
    </location>
</feature>
<dbReference type="SMART" id="SM00744">
    <property type="entry name" value="RINGv"/>
    <property type="match status" value="1"/>
</dbReference>
<sequence length="270" mass="28809">MRGDGSTAAVGLADKPSGDETDVEKQGGAVVSRESDGEAAMDGLAAGVNQATPLTVVVSGGGSCVPPEPAVKDSKVLECVVEEPPLVGSPKKGYFSRSGSSHEQCRVCQEEKEEDLIDLGCRCRGGIAKAHRSCIEAWFRTRGSNKCEICQQAAANVSPPESHSTQTSFWVWRIDPNHRGSGVAEQRRRGCFSPLWVAFSILIGGLFLDVLISVTLGISALPVNIIIGVIVVLGLGTALRLALEFCHEWSMRRVVQRVETNVNIGYHPGL</sequence>
<dbReference type="SUPFAM" id="SSF57850">
    <property type="entry name" value="RING/U-box"/>
    <property type="match status" value="1"/>
</dbReference>
<evidence type="ECO:0000313" key="7">
    <source>
        <dbReference type="EMBL" id="KCW72638.1"/>
    </source>
</evidence>
<dbReference type="Gramene" id="KCW72638">
    <property type="protein sequence ID" value="KCW72638"/>
    <property type="gene ID" value="EUGRSUZ_E01096"/>
</dbReference>
<evidence type="ECO:0000256" key="2">
    <source>
        <dbReference type="ARBA" id="ARBA00022771"/>
    </source>
</evidence>
<gene>
    <name evidence="7" type="ORF">EUGRSUZ_E01096</name>
</gene>
<evidence type="ECO:0000256" key="5">
    <source>
        <dbReference type="SAM" id="Phobius"/>
    </source>
</evidence>
<keyword evidence="5" id="KW-0812">Transmembrane</keyword>
<organism evidence="7">
    <name type="scientific">Eucalyptus grandis</name>
    <name type="common">Flooded gum</name>
    <dbReference type="NCBI Taxonomy" id="71139"/>
    <lineage>
        <taxon>Eukaryota</taxon>
        <taxon>Viridiplantae</taxon>
        <taxon>Streptophyta</taxon>
        <taxon>Embryophyta</taxon>
        <taxon>Tracheophyta</taxon>
        <taxon>Spermatophyta</taxon>
        <taxon>Magnoliopsida</taxon>
        <taxon>eudicotyledons</taxon>
        <taxon>Gunneridae</taxon>
        <taxon>Pentapetalae</taxon>
        <taxon>rosids</taxon>
        <taxon>malvids</taxon>
        <taxon>Myrtales</taxon>
        <taxon>Myrtaceae</taxon>
        <taxon>Myrtoideae</taxon>
        <taxon>Eucalypteae</taxon>
        <taxon>Eucalyptus</taxon>
    </lineage>
</organism>
<evidence type="ECO:0000256" key="1">
    <source>
        <dbReference type="ARBA" id="ARBA00022723"/>
    </source>
</evidence>
<proteinExistence type="predicted"/>
<dbReference type="EMBL" id="KK198757">
    <property type="protein sequence ID" value="KCW72638.1"/>
    <property type="molecule type" value="Genomic_DNA"/>
</dbReference>
<dbReference type="FunCoup" id="A0A059C2E8">
    <property type="interactions" value="3"/>
</dbReference>
<dbReference type="AlphaFoldDB" id="A0A059C2E8"/>
<dbReference type="OMA" id="EFCREWS"/>
<evidence type="ECO:0000259" key="6">
    <source>
        <dbReference type="PROSITE" id="PS51292"/>
    </source>
</evidence>
<dbReference type="InterPro" id="IPR011016">
    <property type="entry name" value="Znf_RING-CH"/>
</dbReference>
<feature type="region of interest" description="Disordered" evidence="4">
    <location>
        <begin position="1"/>
        <end position="40"/>
    </location>
</feature>
<dbReference type="OrthoDB" id="273089at2759"/>
<keyword evidence="5" id="KW-1133">Transmembrane helix</keyword>
<keyword evidence="3" id="KW-0862">Zinc</keyword>
<name>A0A059C2E8_EUCGR</name>
<dbReference type="PROSITE" id="PS51292">
    <property type="entry name" value="ZF_RING_CH"/>
    <property type="match status" value="1"/>
</dbReference>